<dbReference type="Pfam" id="PF14111">
    <property type="entry name" value="DUF4283"/>
    <property type="match status" value="1"/>
</dbReference>
<evidence type="ECO:0000256" key="1">
    <source>
        <dbReference type="SAM" id="MobiDB-lite"/>
    </source>
</evidence>
<name>A0A699KJE1_TANCI</name>
<dbReference type="PANTHER" id="PTHR31286:SF99">
    <property type="entry name" value="DUF4283 DOMAIN-CONTAINING PROTEIN"/>
    <property type="match status" value="1"/>
</dbReference>
<evidence type="ECO:0000259" key="2">
    <source>
        <dbReference type="Pfam" id="PF14111"/>
    </source>
</evidence>
<dbReference type="EMBL" id="BKCJ010518382">
    <property type="protein sequence ID" value="GFA94051.1"/>
    <property type="molecule type" value="Genomic_DNA"/>
</dbReference>
<comment type="caution">
    <text evidence="3">The sequence shown here is derived from an EMBL/GenBank/DDBJ whole genome shotgun (WGS) entry which is preliminary data.</text>
</comment>
<gene>
    <name evidence="3" type="ORF">Tci_666023</name>
</gene>
<dbReference type="InterPro" id="IPR025558">
    <property type="entry name" value="DUF4283"/>
</dbReference>
<evidence type="ECO:0000313" key="3">
    <source>
        <dbReference type="EMBL" id="GFA94051.1"/>
    </source>
</evidence>
<dbReference type="AlphaFoldDB" id="A0A699KJE1"/>
<accession>A0A699KJE1</accession>
<feature type="domain" description="DUF4283" evidence="2">
    <location>
        <begin position="144"/>
        <end position="225"/>
    </location>
</feature>
<protein>
    <recommendedName>
        <fullName evidence="2">DUF4283 domain-containing protein</fullName>
    </recommendedName>
</protein>
<organism evidence="3">
    <name type="scientific">Tanacetum cinerariifolium</name>
    <name type="common">Dalmatian daisy</name>
    <name type="synonym">Chrysanthemum cinerariifolium</name>
    <dbReference type="NCBI Taxonomy" id="118510"/>
    <lineage>
        <taxon>Eukaryota</taxon>
        <taxon>Viridiplantae</taxon>
        <taxon>Streptophyta</taxon>
        <taxon>Embryophyta</taxon>
        <taxon>Tracheophyta</taxon>
        <taxon>Spermatophyta</taxon>
        <taxon>Magnoliopsida</taxon>
        <taxon>eudicotyledons</taxon>
        <taxon>Gunneridae</taxon>
        <taxon>Pentapetalae</taxon>
        <taxon>asterids</taxon>
        <taxon>campanulids</taxon>
        <taxon>Asterales</taxon>
        <taxon>Asteraceae</taxon>
        <taxon>Asteroideae</taxon>
        <taxon>Anthemideae</taxon>
        <taxon>Anthemidinae</taxon>
        <taxon>Tanacetum</taxon>
    </lineage>
</organism>
<proteinExistence type="predicted"/>
<dbReference type="PANTHER" id="PTHR31286">
    <property type="entry name" value="GLYCINE-RICH CELL WALL STRUCTURAL PROTEIN 1.8-LIKE"/>
    <property type="match status" value="1"/>
</dbReference>
<dbReference type="InterPro" id="IPR040256">
    <property type="entry name" value="At4g02000-like"/>
</dbReference>
<sequence length="407" mass="45245">MGEEFQSIIASFRKKQTSLNKPVYIPNNSNDGLSLNEDSNDENDGNEVPTRGKKDSNVVTINEVNVNSRNDGGSGLKSGEDTSPNVVKNTYHNLGISSTGLDTTGSSVQKGDMSQKMINFRTLVTPTGNGVYVVTSKESVCTMNERLCSTVYGFFLGECVAYLVVENYIKNTWRKFGLVKSLMTKGMLLFKFSSKEGMESMLENGSWFIRNVPLIFGKWSPDVDIMMEDVCIIPVWVKFHGIPIVIFTDGGLSAINTKLEKPLMLDSYTADMCTNSWGRASYARSMIELRADIELKDSILFDVPKFVGEGYNLRTIRVGYEWTPPRCSCCKVFGHVLNELPKRTISDMLKNPRKAVRGVQVGPKVVFKLTKPISKTISASTRGKNKRASISRQEFSNSNSFNALNSI</sequence>
<reference evidence="3" key="1">
    <citation type="journal article" date="2019" name="Sci. Rep.">
        <title>Draft genome of Tanacetum cinerariifolium, the natural source of mosquito coil.</title>
        <authorList>
            <person name="Yamashiro T."/>
            <person name="Shiraishi A."/>
            <person name="Satake H."/>
            <person name="Nakayama K."/>
        </authorList>
    </citation>
    <scope>NUCLEOTIDE SEQUENCE</scope>
</reference>
<feature type="region of interest" description="Disordered" evidence="1">
    <location>
        <begin position="16"/>
        <end position="55"/>
    </location>
</feature>